<feature type="domain" description="Nucleoside phosphorylase" evidence="1">
    <location>
        <begin position="12"/>
        <end position="164"/>
    </location>
</feature>
<dbReference type="InterPro" id="IPR017831">
    <property type="entry name" value="Hopanoid-assoc_phosphoryl_HpnG"/>
</dbReference>
<dbReference type="GeneID" id="95553265"/>
<dbReference type="SUPFAM" id="SSF53167">
    <property type="entry name" value="Purine and uridine phosphorylases"/>
    <property type="match status" value="1"/>
</dbReference>
<evidence type="ECO:0000259" key="1">
    <source>
        <dbReference type="Pfam" id="PF01048"/>
    </source>
</evidence>
<gene>
    <name evidence="2" type="ORF">SAMN06295900_113126</name>
</gene>
<protein>
    <submittedName>
        <fullName evidence="2">Hopanoid-associated phosphorylase</fullName>
    </submittedName>
</protein>
<dbReference type="NCBIfam" id="TIGR03468">
    <property type="entry name" value="HpnG"/>
    <property type="match status" value="1"/>
</dbReference>
<dbReference type="GO" id="GO:0008782">
    <property type="term" value="F:adenosylhomocysteine nucleosidase activity"/>
    <property type="evidence" value="ECO:0007669"/>
    <property type="project" value="TreeGrafter"/>
</dbReference>
<dbReference type="GO" id="GO:0005829">
    <property type="term" value="C:cytosol"/>
    <property type="evidence" value="ECO:0007669"/>
    <property type="project" value="TreeGrafter"/>
</dbReference>
<dbReference type="NCBIfam" id="NF005476">
    <property type="entry name" value="PRK07077.1"/>
    <property type="match status" value="1"/>
</dbReference>
<keyword evidence="3" id="KW-1185">Reference proteome</keyword>
<dbReference type="GO" id="GO:0008930">
    <property type="term" value="F:methylthioadenosine nucleosidase activity"/>
    <property type="evidence" value="ECO:0007669"/>
    <property type="project" value="TreeGrafter"/>
</dbReference>
<dbReference type="EMBL" id="FXAH01000013">
    <property type="protein sequence ID" value="SMF63732.1"/>
    <property type="molecule type" value="Genomic_DNA"/>
</dbReference>
<sequence length="231" mass="23866">MIERAAVPVIAVTGMAFEARIARGAGVRTVHAARTDLLQQALAEALADGASGIISFGTAGGLADGLMPGTLIVADRIDGPFGRTQADPRWTERIADRLAASGATFPIHRGTLAAVAQAVTGVEAKRALNQAHGALAVDMESHIAAAMAGTRGLPFAACRVVVDPAWRSLPPAAMAGLRDDGSTALLPILAELARAPRQLRDLIRLAADARAARKTLVAARRVLGDGLGFFE</sequence>
<accession>A0A1X7G490</accession>
<dbReference type="CDD" id="cd17768">
    <property type="entry name" value="adenosylhopane_nucleosidase_HpnG-like"/>
    <property type="match status" value="1"/>
</dbReference>
<name>A0A1X7G490_TRICW</name>
<dbReference type="OrthoDB" id="9033573at2"/>
<dbReference type="GO" id="GO:0009116">
    <property type="term" value="P:nucleoside metabolic process"/>
    <property type="evidence" value="ECO:0007669"/>
    <property type="project" value="InterPro"/>
</dbReference>
<dbReference type="GO" id="GO:0019284">
    <property type="term" value="P:L-methionine salvage from S-adenosylmethionine"/>
    <property type="evidence" value="ECO:0007669"/>
    <property type="project" value="TreeGrafter"/>
</dbReference>
<dbReference type="PANTHER" id="PTHR46832:SF1">
    <property type="entry name" value="5'-METHYLTHIOADENOSINE_S-ADENOSYLHOMOCYSTEINE NUCLEOSIDASE"/>
    <property type="match status" value="1"/>
</dbReference>
<dbReference type="Pfam" id="PF01048">
    <property type="entry name" value="PNP_UDP_1"/>
    <property type="match status" value="1"/>
</dbReference>
<dbReference type="AlphaFoldDB" id="A0A1X7G490"/>
<dbReference type="InterPro" id="IPR035994">
    <property type="entry name" value="Nucleoside_phosphorylase_sf"/>
</dbReference>
<dbReference type="STRING" id="28094.SAMN06295900_113126"/>
<dbReference type="Gene3D" id="3.40.50.1580">
    <property type="entry name" value="Nucleoside phosphorylase domain"/>
    <property type="match status" value="1"/>
</dbReference>
<dbReference type="RefSeq" id="WP_085229375.1">
    <property type="nucleotide sequence ID" value="NZ_BSQD01000007.1"/>
</dbReference>
<proteinExistence type="predicted"/>
<evidence type="ECO:0000313" key="2">
    <source>
        <dbReference type="EMBL" id="SMF63732.1"/>
    </source>
</evidence>
<organism evidence="2 3">
    <name type="scientific">Trinickia caryophylli</name>
    <name type="common">Paraburkholderia caryophylli</name>
    <dbReference type="NCBI Taxonomy" id="28094"/>
    <lineage>
        <taxon>Bacteria</taxon>
        <taxon>Pseudomonadati</taxon>
        <taxon>Pseudomonadota</taxon>
        <taxon>Betaproteobacteria</taxon>
        <taxon>Burkholderiales</taxon>
        <taxon>Burkholderiaceae</taxon>
        <taxon>Trinickia</taxon>
    </lineage>
</organism>
<dbReference type="PANTHER" id="PTHR46832">
    <property type="entry name" value="5'-METHYLTHIOADENOSINE/S-ADENOSYLHOMOCYSTEINE NUCLEOSIDASE"/>
    <property type="match status" value="1"/>
</dbReference>
<reference evidence="3" key="1">
    <citation type="submission" date="2017-04" db="EMBL/GenBank/DDBJ databases">
        <authorList>
            <person name="Varghese N."/>
            <person name="Submissions S."/>
        </authorList>
    </citation>
    <scope>NUCLEOTIDE SEQUENCE [LARGE SCALE GENOMIC DNA]</scope>
    <source>
        <strain evidence="3">Ballard 720</strain>
    </source>
</reference>
<evidence type="ECO:0000313" key="3">
    <source>
        <dbReference type="Proteomes" id="UP000192911"/>
    </source>
</evidence>
<dbReference type="Proteomes" id="UP000192911">
    <property type="component" value="Unassembled WGS sequence"/>
</dbReference>
<dbReference type="InterPro" id="IPR000845">
    <property type="entry name" value="Nucleoside_phosphorylase_d"/>
</dbReference>